<dbReference type="RefSeq" id="WP_344051035.1">
    <property type="nucleotide sequence ID" value="NZ_BAAAPK010000001.1"/>
</dbReference>
<organism evidence="2 3">
    <name type="scientific">Microbacterium lacus</name>
    <dbReference type="NCBI Taxonomy" id="415217"/>
    <lineage>
        <taxon>Bacteria</taxon>
        <taxon>Bacillati</taxon>
        <taxon>Actinomycetota</taxon>
        <taxon>Actinomycetes</taxon>
        <taxon>Micrococcales</taxon>
        <taxon>Microbacteriaceae</taxon>
        <taxon>Microbacterium</taxon>
    </lineage>
</organism>
<evidence type="ECO:0000313" key="2">
    <source>
        <dbReference type="EMBL" id="GAA1663027.1"/>
    </source>
</evidence>
<evidence type="ECO:0000313" key="3">
    <source>
        <dbReference type="Proteomes" id="UP001500596"/>
    </source>
</evidence>
<sequence length="247" mass="27303">MLRTARWAWIWSFVRIAAAVLGVAAVIAQLQRSTSNALQFGWHVPTVVANFLSFFTIQSNLIAAVTLTIGAVWWWRRGRVTEDAEPQGYAVLLLCATTYMVTTGVVYNLLLRNIPLPQGQTVAWSNEVLHVVIPLVMLLDLLFAPRRRALAWKRVLVVVIYPIVWVIYTLLRGPLITSPGSDVPYWYPYPFLNPNNPELVPPGYAGVAVYVIGIAIGIVVVAFFVVWVGRRRAVAPPTPTGAATAAQ</sequence>
<keyword evidence="3" id="KW-1185">Reference proteome</keyword>
<keyword evidence="1" id="KW-0472">Membrane</keyword>
<feature type="transmembrane region" description="Helical" evidence="1">
    <location>
        <begin position="122"/>
        <end position="143"/>
    </location>
</feature>
<feature type="transmembrane region" description="Helical" evidence="1">
    <location>
        <begin position="51"/>
        <end position="75"/>
    </location>
</feature>
<accession>A0ABN2G047</accession>
<dbReference type="NCBIfam" id="NF038065">
    <property type="entry name" value="Pr6Pr"/>
    <property type="match status" value="1"/>
</dbReference>
<dbReference type="InterPro" id="IPR049713">
    <property type="entry name" value="Pr6Pr-like"/>
</dbReference>
<feature type="transmembrane region" description="Helical" evidence="1">
    <location>
        <begin position="204"/>
        <end position="228"/>
    </location>
</feature>
<dbReference type="EMBL" id="BAAAPK010000001">
    <property type="protein sequence ID" value="GAA1663027.1"/>
    <property type="molecule type" value="Genomic_DNA"/>
</dbReference>
<keyword evidence="1" id="KW-0812">Transmembrane</keyword>
<evidence type="ECO:0000256" key="1">
    <source>
        <dbReference type="SAM" id="Phobius"/>
    </source>
</evidence>
<proteinExistence type="predicted"/>
<feature type="transmembrane region" description="Helical" evidence="1">
    <location>
        <begin position="7"/>
        <end position="31"/>
    </location>
</feature>
<feature type="transmembrane region" description="Helical" evidence="1">
    <location>
        <begin position="87"/>
        <end position="110"/>
    </location>
</feature>
<feature type="transmembrane region" description="Helical" evidence="1">
    <location>
        <begin position="155"/>
        <end position="171"/>
    </location>
</feature>
<keyword evidence="1" id="KW-1133">Transmembrane helix</keyword>
<reference evidence="2 3" key="1">
    <citation type="journal article" date="2019" name="Int. J. Syst. Evol. Microbiol.">
        <title>The Global Catalogue of Microorganisms (GCM) 10K type strain sequencing project: providing services to taxonomists for standard genome sequencing and annotation.</title>
        <authorList>
            <consortium name="The Broad Institute Genomics Platform"/>
            <consortium name="The Broad Institute Genome Sequencing Center for Infectious Disease"/>
            <person name="Wu L."/>
            <person name="Ma J."/>
        </authorList>
    </citation>
    <scope>NUCLEOTIDE SEQUENCE [LARGE SCALE GENOMIC DNA]</scope>
    <source>
        <strain evidence="2 3">JCM 15575</strain>
    </source>
</reference>
<dbReference type="Proteomes" id="UP001500596">
    <property type="component" value="Unassembled WGS sequence"/>
</dbReference>
<comment type="caution">
    <text evidence="2">The sequence shown here is derived from an EMBL/GenBank/DDBJ whole genome shotgun (WGS) entry which is preliminary data.</text>
</comment>
<protein>
    <recommendedName>
        <fullName evidence="4">Pr6Pr family membrane protein</fullName>
    </recommendedName>
</protein>
<evidence type="ECO:0008006" key="4">
    <source>
        <dbReference type="Google" id="ProtNLM"/>
    </source>
</evidence>
<gene>
    <name evidence="2" type="ORF">GCM10009807_03830</name>
</gene>
<name>A0ABN2G047_9MICO</name>